<comment type="caution">
    <text evidence="12">The sequence shown here is derived from an EMBL/GenBank/DDBJ whole genome shotgun (WGS) entry which is preliminary data.</text>
</comment>
<name>A0ABT7UAF3_9FIRM</name>
<evidence type="ECO:0000259" key="10">
    <source>
        <dbReference type="Pfam" id="PF01761"/>
    </source>
</evidence>
<dbReference type="CDD" id="cd08195">
    <property type="entry name" value="DHQS"/>
    <property type="match status" value="1"/>
</dbReference>
<evidence type="ECO:0000256" key="1">
    <source>
        <dbReference type="ARBA" id="ARBA00001911"/>
    </source>
</evidence>
<feature type="domain" description="3-dehydroquinate synthase N-terminal" evidence="10">
    <location>
        <begin position="61"/>
        <end position="171"/>
    </location>
</feature>
<keyword evidence="3" id="KW-0479">Metal-binding</keyword>
<dbReference type="InterPro" id="IPR030960">
    <property type="entry name" value="DHQS/DOIS_N"/>
</dbReference>
<dbReference type="InterPro" id="IPR016037">
    <property type="entry name" value="DHQ_synth_AroB"/>
</dbReference>
<dbReference type="SUPFAM" id="SSF56796">
    <property type="entry name" value="Dehydroquinate synthase-like"/>
    <property type="match status" value="1"/>
</dbReference>
<gene>
    <name evidence="12" type="primary">aroB</name>
    <name evidence="12" type="ORF">QUV96_03060</name>
</gene>
<evidence type="ECO:0000256" key="8">
    <source>
        <dbReference type="ARBA" id="ARBA00023285"/>
    </source>
</evidence>
<organism evidence="12 13">
    <name type="scientific">Amedibacillus dolichus</name>
    <dbReference type="NCBI Taxonomy" id="31971"/>
    <lineage>
        <taxon>Bacteria</taxon>
        <taxon>Bacillati</taxon>
        <taxon>Bacillota</taxon>
        <taxon>Erysipelotrichia</taxon>
        <taxon>Erysipelotrichales</taxon>
        <taxon>Erysipelotrichaceae</taxon>
        <taxon>Amedibacillus</taxon>
    </lineage>
</organism>
<proteinExistence type="predicted"/>
<dbReference type="EC" id="4.2.3.4" evidence="9"/>
<keyword evidence="6" id="KW-0520">NAD</keyword>
<evidence type="ECO:0000256" key="5">
    <source>
        <dbReference type="ARBA" id="ARBA00022833"/>
    </source>
</evidence>
<evidence type="ECO:0000313" key="12">
    <source>
        <dbReference type="EMBL" id="MDM8156616.1"/>
    </source>
</evidence>
<evidence type="ECO:0000256" key="4">
    <source>
        <dbReference type="ARBA" id="ARBA00022741"/>
    </source>
</evidence>
<evidence type="ECO:0000256" key="6">
    <source>
        <dbReference type="ARBA" id="ARBA00023027"/>
    </source>
</evidence>
<reference evidence="12 13" key="2">
    <citation type="submission" date="2023-06" db="EMBL/GenBank/DDBJ databases">
        <title>Identification and characterization of horizontal gene transfer across gut microbiota members of farm animals based on homology search.</title>
        <authorList>
            <person name="Schwarzerova J."/>
            <person name="Nykrynova M."/>
            <person name="Jureckova K."/>
            <person name="Cejkova D."/>
            <person name="Rychlik I."/>
        </authorList>
    </citation>
    <scope>NUCLEOTIDE SEQUENCE [LARGE SCALE GENOMIC DNA]</scope>
    <source>
        <strain evidence="12 13">ET39</strain>
    </source>
</reference>
<evidence type="ECO:0000256" key="7">
    <source>
        <dbReference type="ARBA" id="ARBA00023239"/>
    </source>
</evidence>
<dbReference type="NCBIfam" id="TIGR01357">
    <property type="entry name" value="aroB"/>
    <property type="match status" value="1"/>
</dbReference>
<dbReference type="PIRSF" id="PIRSF001455">
    <property type="entry name" value="DHQ_synth"/>
    <property type="match status" value="1"/>
</dbReference>
<protein>
    <recommendedName>
        <fullName evidence="9">3-dehydroquinate synthase</fullName>
        <ecNumber evidence="9">4.2.3.4</ecNumber>
    </recommendedName>
</protein>
<dbReference type="InterPro" id="IPR050071">
    <property type="entry name" value="Dehydroquinate_synthase"/>
</dbReference>
<dbReference type="Pfam" id="PF01761">
    <property type="entry name" value="DHQ_synthase"/>
    <property type="match status" value="1"/>
</dbReference>
<keyword evidence="13" id="KW-1185">Reference proteome</keyword>
<dbReference type="Pfam" id="PF24621">
    <property type="entry name" value="DHQS_C"/>
    <property type="match status" value="1"/>
</dbReference>
<dbReference type="InterPro" id="IPR030963">
    <property type="entry name" value="DHQ_synth_fam"/>
</dbReference>
<evidence type="ECO:0000256" key="9">
    <source>
        <dbReference type="NCBIfam" id="TIGR01357"/>
    </source>
</evidence>
<feature type="domain" description="3-dehydroquinate synthase C-terminal" evidence="11">
    <location>
        <begin position="174"/>
        <end position="302"/>
    </location>
</feature>
<keyword evidence="5" id="KW-0862">Zinc</keyword>
<dbReference type="Gene3D" id="3.40.50.1970">
    <property type="match status" value="1"/>
</dbReference>
<dbReference type="PANTHER" id="PTHR43622:SF1">
    <property type="entry name" value="3-DEHYDROQUINATE SYNTHASE"/>
    <property type="match status" value="1"/>
</dbReference>
<sequence length="334" mass="37496">MKLHVDLKERGYDIVMERGVLHRLAQEVDLNRNVLLVSDSKVPVQWIDAVKEQCPHCVVKIVPSGEESKSFAVWEELLSCMLEHHFLRSDLVIALGGGVVGDLAGFAAACYMRGIDFVNIPTTTLAQIDSSIGGKTAINAGGIKNNIGAFYQPIKVLIDFDTLSTLPRRHYVNGLVEALKAGLIYDPQLFALFENGNIDDDLEKIIYRSLCMKKDVVEKDERESGLRKILNFGHTIGHAIEGYYHMEEYLHGECVAMGMLYFIEDDELRERTIRVLKQLNVPIDAPYDKEDVYQRLLADKKAGHDGITVVKVKTLGTAELETISYEEIKEMLKG</sequence>
<dbReference type="GO" id="GO:0003856">
    <property type="term" value="F:3-dehydroquinate synthase activity"/>
    <property type="evidence" value="ECO:0007669"/>
    <property type="project" value="UniProtKB-EC"/>
</dbReference>
<evidence type="ECO:0000259" key="11">
    <source>
        <dbReference type="Pfam" id="PF24621"/>
    </source>
</evidence>
<reference evidence="12 13" key="3">
    <citation type="submission" date="2023-06" db="EMBL/GenBank/DDBJ databases">
        <authorList>
            <person name="Zeman M."/>
            <person name="Kubasova T."/>
            <person name="Jahodarova E."/>
            <person name="Nykrynova M."/>
            <person name="Rychlik I."/>
        </authorList>
    </citation>
    <scope>NUCLEOTIDE SEQUENCE [LARGE SCALE GENOMIC DNA]</scope>
    <source>
        <strain evidence="12 13">ET39</strain>
    </source>
</reference>
<reference evidence="13" key="1">
    <citation type="submission" date="2023-06" db="EMBL/GenBank/DDBJ databases">
        <title>Identification and characterization of horizontal gene transfer across gut microbiota members of farm animals based on homology search.</title>
        <authorList>
            <person name="Zeman M."/>
            <person name="Kubasova T."/>
            <person name="Jahodarova E."/>
            <person name="Nykrynova M."/>
            <person name="Rychlik I."/>
        </authorList>
    </citation>
    <scope>NUCLEOTIDE SEQUENCE [LARGE SCALE GENOMIC DNA]</scope>
    <source>
        <strain evidence="13">ET39</strain>
    </source>
</reference>
<dbReference type="RefSeq" id="WP_289607082.1">
    <property type="nucleotide sequence ID" value="NZ_JAUDCG010000009.1"/>
</dbReference>
<dbReference type="EMBL" id="JAUDCG010000009">
    <property type="protein sequence ID" value="MDM8156616.1"/>
    <property type="molecule type" value="Genomic_DNA"/>
</dbReference>
<evidence type="ECO:0000256" key="2">
    <source>
        <dbReference type="ARBA" id="ARBA00001941"/>
    </source>
</evidence>
<dbReference type="Gene3D" id="1.20.1090.10">
    <property type="entry name" value="Dehydroquinate synthase-like - alpha domain"/>
    <property type="match status" value="1"/>
</dbReference>
<keyword evidence="8" id="KW-0170">Cobalt</keyword>
<comment type="cofactor">
    <cofactor evidence="1">
        <name>NAD(+)</name>
        <dbReference type="ChEBI" id="CHEBI:57540"/>
    </cofactor>
</comment>
<dbReference type="InterPro" id="IPR056179">
    <property type="entry name" value="DHQS_C"/>
</dbReference>
<evidence type="ECO:0000256" key="3">
    <source>
        <dbReference type="ARBA" id="ARBA00022723"/>
    </source>
</evidence>
<comment type="cofactor">
    <cofactor evidence="2">
        <name>Co(2+)</name>
        <dbReference type="ChEBI" id="CHEBI:48828"/>
    </cofactor>
</comment>
<keyword evidence="4" id="KW-0547">Nucleotide-binding</keyword>
<dbReference type="PANTHER" id="PTHR43622">
    <property type="entry name" value="3-DEHYDROQUINATE SYNTHASE"/>
    <property type="match status" value="1"/>
</dbReference>
<accession>A0ABT7UAF3</accession>
<evidence type="ECO:0000313" key="13">
    <source>
        <dbReference type="Proteomes" id="UP001529340"/>
    </source>
</evidence>
<dbReference type="Proteomes" id="UP001529340">
    <property type="component" value="Unassembled WGS sequence"/>
</dbReference>
<keyword evidence="7 12" id="KW-0456">Lyase</keyword>